<evidence type="ECO:0000256" key="8">
    <source>
        <dbReference type="NCBIfam" id="TIGR00445"/>
    </source>
</evidence>
<feature type="transmembrane region" description="Helical" evidence="7">
    <location>
        <begin position="241"/>
        <end position="258"/>
    </location>
</feature>
<evidence type="ECO:0000256" key="9">
    <source>
        <dbReference type="PIRSR" id="PIRSR600715-1"/>
    </source>
</evidence>
<dbReference type="UniPathway" id="UPA00219"/>
<keyword evidence="7" id="KW-1003">Cell membrane</keyword>
<dbReference type="PANTHER" id="PTHR22926:SF5">
    <property type="entry name" value="PHOSPHO-N-ACETYLMURAMOYL-PENTAPEPTIDE-TRANSFERASE HOMOLOG"/>
    <property type="match status" value="1"/>
</dbReference>
<dbReference type="GO" id="GO:0046872">
    <property type="term" value="F:metal ion binding"/>
    <property type="evidence" value="ECO:0007669"/>
    <property type="project" value="UniProtKB-KW"/>
</dbReference>
<dbReference type="GO" id="GO:0009252">
    <property type="term" value="P:peptidoglycan biosynthetic process"/>
    <property type="evidence" value="ECO:0007669"/>
    <property type="project" value="UniProtKB-UniRule"/>
</dbReference>
<keyword evidence="7" id="KW-0997">Cell inner membrane</keyword>
<keyword evidence="7" id="KW-0961">Cell wall biogenesis/degradation</keyword>
<comment type="catalytic activity">
    <reaction evidence="7">
        <text>UDP-N-acetyl-alpha-D-muramoyl-L-alanyl-gamma-D-glutamyl-meso-2,6-diaminopimeloyl-D-alanyl-D-alanine + di-trans,octa-cis-undecaprenyl phosphate = di-trans,octa-cis-undecaprenyl diphospho-N-acetyl-alpha-D-muramoyl-L-alanyl-D-glutamyl-meso-2,6-diaminopimeloyl-D-alanyl-D-alanine + UMP</text>
        <dbReference type="Rhea" id="RHEA:28386"/>
        <dbReference type="ChEBI" id="CHEBI:57865"/>
        <dbReference type="ChEBI" id="CHEBI:60392"/>
        <dbReference type="ChEBI" id="CHEBI:61386"/>
        <dbReference type="ChEBI" id="CHEBI:61387"/>
        <dbReference type="EC" id="2.7.8.13"/>
    </reaction>
</comment>
<name>D1AJY5_SEBTE</name>
<proteinExistence type="inferred from homology"/>
<feature type="transmembrane region" description="Helical" evidence="7">
    <location>
        <begin position="292"/>
        <end position="313"/>
    </location>
</feature>
<keyword evidence="3 7" id="KW-0808">Transferase</keyword>
<dbReference type="GO" id="GO:0051301">
    <property type="term" value="P:cell division"/>
    <property type="evidence" value="ECO:0007669"/>
    <property type="project" value="UniProtKB-KW"/>
</dbReference>
<keyword evidence="5 7" id="KW-1133">Transmembrane helix</keyword>
<dbReference type="GO" id="GO:0008963">
    <property type="term" value="F:phospho-N-acetylmuramoyl-pentapeptide-transferase activity"/>
    <property type="evidence" value="ECO:0007669"/>
    <property type="project" value="UniProtKB-UniRule"/>
</dbReference>
<feature type="transmembrane region" description="Helical" evidence="7">
    <location>
        <begin position="26"/>
        <end position="48"/>
    </location>
</feature>
<evidence type="ECO:0000313" key="11">
    <source>
        <dbReference type="Proteomes" id="UP000000845"/>
    </source>
</evidence>
<keyword evidence="7" id="KW-0132">Cell division</keyword>
<dbReference type="EMBL" id="CP001739">
    <property type="protein sequence ID" value="ACZ07042.1"/>
    <property type="molecule type" value="Genomic_DNA"/>
</dbReference>
<feature type="transmembrane region" description="Helical" evidence="7">
    <location>
        <begin position="170"/>
        <end position="189"/>
    </location>
</feature>
<evidence type="ECO:0000256" key="3">
    <source>
        <dbReference type="ARBA" id="ARBA00022679"/>
    </source>
</evidence>
<evidence type="ECO:0000256" key="6">
    <source>
        <dbReference type="ARBA" id="ARBA00023136"/>
    </source>
</evidence>
<dbReference type="PANTHER" id="PTHR22926">
    <property type="entry name" value="PHOSPHO-N-ACETYLMURAMOYL-PENTAPEPTIDE-TRANSFERASE"/>
    <property type="match status" value="1"/>
</dbReference>
<comment type="pathway">
    <text evidence="7">Cell wall biogenesis; peptidoglycan biosynthesis.</text>
</comment>
<reference evidence="10 11" key="2">
    <citation type="journal article" date="2010" name="Stand. Genomic Sci.">
        <title>Complete genome sequence of Sebaldella termitidis type strain (NCTC 11300).</title>
        <authorList>
            <person name="Harmon-Smith M."/>
            <person name="Celia L."/>
            <person name="Chertkov O."/>
            <person name="Lapidus A."/>
            <person name="Copeland A."/>
            <person name="Glavina Del Rio T."/>
            <person name="Nolan M."/>
            <person name="Lucas S."/>
            <person name="Tice H."/>
            <person name="Cheng J.F."/>
            <person name="Han C."/>
            <person name="Detter J.C."/>
            <person name="Bruce D."/>
            <person name="Goodwin L."/>
            <person name="Pitluck S."/>
            <person name="Pati A."/>
            <person name="Liolios K."/>
            <person name="Ivanova N."/>
            <person name="Mavromatis K."/>
            <person name="Mikhailova N."/>
            <person name="Chen A."/>
            <person name="Palaniappan K."/>
            <person name="Land M."/>
            <person name="Hauser L."/>
            <person name="Chang Y.J."/>
            <person name="Jeffries C.D."/>
            <person name="Brettin T."/>
            <person name="Goker M."/>
            <person name="Beck B."/>
            <person name="Bristow J."/>
            <person name="Eisen J.A."/>
            <person name="Markowitz V."/>
            <person name="Hugenholtz P."/>
            <person name="Kyrpides N.C."/>
            <person name="Klenk H.P."/>
            <person name="Chen F."/>
        </authorList>
    </citation>
    <scope>NUCLEOTIDE SEQUENCE [LARGE SCALE GENOMIC DNA]</scope>
    <source>
        <strain evidence="11">ATCC 33386 / NCTC 11300</strain>
    </source>
</reference>
<organism evidence="10 11">
    <name type="scientific">Sebaldella termitidis (strain ATCC 33386 / NCTC 11300)</name>
    <dbReference type="NCBI Taxonomy" id="526218"/>
    <lineage>
        <taxon>Bacteria</taxon>
        <taxon>Fusobacteriati</taxon>
        <taxon>Fusobacteriota</taxon>
        <taxon>Fusobacteriia</taxon>
        <taxon>Fusobacteriales</taxon>
        <taxon>Leptotrichiaceae</taxon>
        <taxon>Sebaldella</taxon>
    </lineage>
</organism>
<sequence length="362" mass="40902">MLYLLHQLFFEDLKILRIFKSITIRASISFFLALLFVLILGKPFIAWLKKKKYGDTVREEGPQSHFSKSGTPTMGGLLIIGAILFATAICGNFSNKFIVFLFFITILFSTIGFYDDYLKLTKHKKGLSSKKKILGQLIITILTFIFIYKYGLISPRVDFSIVNPIIKNSYFYITPALFFVFMAVVIIGSSNAVNLTDGLDGLVTGPIIIVCATLAIITYLTGHIEYADYLNLFYVKDAGEMLVYLVSIIGASIGFLWYNFYPAQVFMGDTGSLTLGGVLGIVVIFIKQELLLPVAGFIFIVEALSVMIQVWHYKKFGKRVFRMAPIHHHFELLGIPETKVTIRFWIISILMALLTFLILKLR</sequence>
<dbReference type="GO" id="GO:0005886">
    <property type="term" value="C:plasma membrane"/>
    <property type="evidence" value="ECO:0007669"/>
    <property type="project" value="UniProtKB-SubCell"/>
</dbReference>
<dbReference type="InterPro" id="IPR003524">
    <property type="entry name" value="PNAcMuramoyl-5peptid_Trfase"/>
</dbReference>
<keyword evidence="7 9" id="KW-0460">Magnesium</keyword>
<keyword evidence="4 7" id="KW-0812">Transmembrane</keyword>
<keyword evidence="6 7" id="KW-0472">Membrane</keyword>
<dbReference type="STRING" id="526218.Sterm_0157"/>
<dbReference type="Proteomes" id="UP000000845">
    <property type="component" value="Chromosome"/>
</dbReference>
<dbReference type="RefSeq" id="WP_012859641.1">
    <property type="nucleotide sequence ID" value="NC_013517.1"/>
</dbReference>
<evidence type="ECO:0000313" key="10">
    <source>
        <dbReference type="EMBL" id="ACZ07042.1"/>
    </source>
</evidence>
<keyword evidence="7" id="KW-0131">Cell cycle</keyword>
<protein>
    <recommendedName>
        <fullName evidence="7 8">Phospho-N-acetylmuramoyl-pentapeptide-transferase</fullName>
        <ecNumber evidence="7 8">2.7.8.13</ecNumber>
    </recommendedName>
    <alternativeName>
        <fullName evidence="7">UDP-MurNAc-pentapeptide phosphotransferase</fullName>
    </alternativeName>
</protein>
<dbReference type="NCBIfam" id="TIGR00445">
    <property type="entry name" value="mraY"/>
    <property type="match status" value="1"/>
</dbReference>
<dbReference type="PROSITE" id="PS01347">
    <property type="entry name" value="MRAY_1"/>
    <property type="match status" value="1"/>
</dbReference>
<comment type="function">
    <text evidence="7">Catalyzes the initial step of the lipid cycle reactions in the biosynthesis of the cell wall peptidoglycan: transfers peptidoglycan precursor phospho-MurNAc-pentapeptide from UDP-MurNAc-pentapeptide onto the lipid carrier undecaprenyl phosphate, yielding undecaprenyl-pyrophosphoryl-MurNAc-pentapeptide, known as lipid I.</text>
</comment>
<evidence type="ECO:0000256" key="1">
    <source>
        <dbReference type="ARBA" id="ARBA00004141"/>
    </source>
</evidence>
<dbReference type="HAMAP" id="MF_00038">
    <property type="entry name" value="MraY"/>
    <property type="match status" value="1"/>
</dbReference>
<dbReference type="AlphaFoldDB" id="D1AJY5"/>
<feature type="transmembrane region" description="Helical" evidence="7">
    <location>
        <begin position="133"/>
        <end position="150"/>
    </location>
</feature>
<dbReference type="InterPro" id="IPR018480">
    <property type="entry name" value="PNAcMuramoyl-5peptid_Trfase_CS"/>
</dbReference>
<comment type="subcellular location">
    <subcellularLocation>
        <location evidence="7">Cell inner membrane</location>
        <topology evidence="7">Multi-pass membrane protein</topology>
    </subcellularLocation>
    <subcellularLocation>
        <location evidence="1">Membrane</location>
        <topology evidence="1">Multi-pass membrane protein</topology>
    </subcellularLocation>
</comment>
<accession>D1AJY5</accession>
<feature type="transmembrane region" description="Helical" evidence="7">
    <location>
        <begin position="95"/>
        <end position="113"/>
    </location>
</feature>
<dbReference type="EC" id="2.7.8.13" evidence="7 8"/>
<feature type="transmembrane region" description="Helical" evidence="7">
    <location>
        <begin position="201"/>
        <end position="221"/>
    </location>
</feature>
<dbReference type="GO" id="GO:0071555">
    <property type="term" value="P:cell wall organization"/>
    <property type="evidence" value="ECO:0007669"/>
    <property type="project" value="UniProtKB-KW"/>
</dbReference>
<feature type="transmembrane region" description="Helical" evidence="7">
    <location>
        <begin position="340"/>
        <end position="359"/>
    </location>
</feature>
<feature type="transmembrane region" description="Helical" evidence="7">
    <location>
        <begin position="69"/>
        <end position="89"/>
    </location>
</feature>
<dbReference type="GO" id="GO:0008360">
    <property type="term" value="P:regulation of cell shape"/>
    <property type="evidence" value="ECO:0007669"/>
    <property type="project" value="UniProtKB-KW"/>
</dbReference>
<dbReference type="InterPro" id="IPR000715">
    <property type="entry name" value="Glycosyl_transferase_4"/>
</dbReference>
<feature type="binding site" evidence="9">
    <location>
        <position position="194"/>
    </location>
    <ligand>
        <name>Mg(2+)</name>
        <dbReference type="ChEBI" id="CHEBI:18420"/>
    </ligand>
</feature>
<dbReference type="CDD" id="cd06852">
    <property type="entry name" value="GT_MraY"/>
    <property type="match status" value="1"/>
</dbReference>
<evidence type="ECO:0000256" key="7">
    <source>
        <dbReference type="HAMAP-Rule" id="MF_00038"/>
    </source>
</evidence>
<feature type="transmembrane region" description="Helical" evidence="7">
    <location>
        <begin position="265"/>
        <end position="286"/>
    </location>
</feature>
<feature type="binding site" evidence="9">
    <location>
        <position position="269"/>
    </location>
    <ligand>
        <name>Mg(2+)</name>
        <dbReference type="ChEBI" id="CHEBI:18420"/>
    </ligand>
</feature>
<keyword evidence="11" id="KW-1185">Reference proteome</keyword>
<dbReference type="GO" id="GO:0051992">
    <property type="term" value="F:UDP-N-acetylmuramoyl-L-alanyl-D-glutamyl-meso-2,6-diaminopimelyl-D-alanyl-D-alanine:undecaprenyl-phosphate transferase activity"/>
    <property type="evidence" value="ECO:0007669"/>
    <property type="project" value="RHEA"/>
</dbReference>
<evidence type="ECO:0000256" key="2">
    <source>
        <dbReference type="ARBA" id="ARBA00005583"/>
    </source>
</evidence>
<comment type="similarity">
    <text evidence="2 7">Belongs to the glycosyltransferase 4 family. MraY subfamily.</text>
</comment>
<dbReference type="KEGG" id="str:Sterm_0157"/>
<dbReference type="HOGENOM" id="CLU_023982_0_0_0"/>
<gene>
    <name evidence="7" type="primary">mraY</name>
    <name evidence="10" type="ordered locus">Sterm_0157</name>
</gene>
<keyword evidence="7" id="KW-0573">Peptidoglycan synthesis</keyword>
<dbReference type="eggNOG" id="COG0472">
    <property type="taxonomic scope" value="Bacteria"/>
</dbReference>
<keyword evidence="7 9" id="KW-0479">Metal-binding</keyword>
<evidence type="ECO:0000256" key="5">
    <source>
        <dbReference type="ARBA" id="ARBA00022989"/>
    </source>
</evidence>
<evidence type="ECO:0000256" key="4">
    <source>
        <dbReference type="ARBA" id="ARBA00022692"/>
    </source>
</evidence>
<keyword evidence="7" id="KW-0133">Cell shape</keyword>
<reference evidence="11" key="1">
    <citation type="submission" date="2009-09" db="EMBL/GenBank/DDBJ databases">
        <title>The complete chromosome of Sebaldella termitidis ATCC 33386.</title>
        <authorList>
            <consortium name="US DOE Joint Genome Institute (JGI-PGF)"/>
            <person name="Lucas S."/>
            <person name="Copeland A."/>
            <person name="Lapidus A."/>
            <person name="Glavina del Rio T."/>
            <person name="Dalin E."/>
            <person name="Tice H."/>
            <person name="Bruce D."/>
            <person name="Goodwin L."/>
            <person name="Pitluck S."/>
            <person name="Kyrpides N."/>
            <person name="Mavromatis K."/>
            <person name="Ivanova N."/>
            <person name="Mikhailova N."/>
            <person name="Sims D."/>
            <person name="Meincke L."/>
            <person name="Brettin T."/>
            <person name="Detter J.C."/>
            <person name="Han C."/>
            <person name="Larimer F."/>
            <person name="Land M."/>
            <person name="Hauser L."/>
            <person name="Markowitz V."/>
            <person name="Cheng J.F."/>
            <person name="Hugenholtz P."/>
            <person name="Woyke T."/>
            <person name="Wu D."/>
            <person name="Eisen J.A."/>
        </authorList>
    </citation>
    <scope>NUCLEOTIDE SEQUENCE [LARGE SCALE GENOMIC DNA]</scope>
    <source>
        <strain evidence="11">ATCC 33386 / NCTC 11300</strain>
    </source>
</reference>
<dbReference type="Pfam" id="PF00953">
    <property type="entry name" value="Glycos_transf_4"/>
    <property type="match status" value="1"/>
</dbReference>
<comment type="cofactor">
    <cofactor evidence="7 9">
        <name>Mg(2+)</name>
        <dbReference type="ChEBI" id="CHEBI:18420"/>
    </cofactor>
</comment>
<dbReference type="Pfam" id="PF10555">
    <property type="entry name" value="MraY_sig1"/>
    <property type="match status" value="1"/>
</dbReference>
<dbReference type="PROSITE" id="PS01348">
    <property type="entry name" value="MRAY_2"/>
    <property type="match status" value="1"/>
</dbReference>